<evidence type="ECO:0000313" key="2">
    <source>
        <dbReference type="EMBL" id="KAK6622444.1"/>
    </source>
</evidence>
<dbReference type="EMBL" id="JAWJWF010000047">
    <property type="protein sequence ID" value="KAK6622444.1"/>
    <property type="molecule type" value="Genomic_DNA"/>
</dbReference>
<feature type="compositionally biased region" description="Low complexity" evidence="1">
    <location>
        <begin position="68"/>
        <end position="77"/>
    </location>
</feature>
<feature type="region of interest" description="Disordered" evidence="1">
    <location>
        <begin position="56"/>
        <end position="77"/>
    </location>
</feature>
<sequence>MIVVILVVKRICSFTDGNHSTAVGMYKSVKDVEEVDSVWNMNSSLLKPAFESKSFGKASSKRKRRQTNTEQTTETPTPVTSVILQVNPNITPGDLKSEMVTTAQAVTSVTEVTQTERTIKPGVTTADTLIEPTEIILGVSVTPLDVIVQPSKTSEQNSEVDTQPIQQTTETQTTDESSKEEDTEDTEDADLENLLSFLGDEMESRLDYLNQELEKANDLMSCLLDVLLKQLLSTVAIPHKQDAWNNCIKSTYGSAVSETDVLSKIFLNLWKETSSEPEKIS</sequence>
<name>A0ABR1AMQ2_POLSC</name>
<proteinExistence type="predicted"/>
<comment type="caution">
    <text evidence="2">The sequence shown here is derived from an EMBL/GenBank/DDBJ whole genome shotgun (WGS) entry which is preliminary data.</text>
</comment>
<feature type="region of interest" description="Disordered" evidence="1">
    <location>
        <begin position="152"/>
        <end position="189"/>
    </location>
</feature>
<accession>A0ABR1AMQ2</accession>
<dbReference type="Proteomes" id="UP001359485">
    <property type="component" value="Unassembled WGS sequence"/>
</dbReference>
<gene>
    <name evidence="2" type="ORF">RUM44_002255</name>
</gene>
<protein>
    <submittedName>
        <fullName evidence="2">Uncharacterized protein</fullName>
    </submittedName>
</protein>
<keyword evidence="3" id="KW-1185">Reference proteome</keyword>
<feature type="compositionally biased region" description="Acidic residues" evidence="1">
    <location>
        <begin position="178"/>
        <end position="189"/>
    </location>
</feature>
<reference evidence="2 3" key="1">
    <citation type="submission" date="2023-09" db="EMBL/GenBank/DDBJ databases">
        <title>Genomes of two closely related lineages of the louse Polyplax serrata with different host specificities.</title>
        <authorList>
            <person name="Martinu J."/>
            <person name="Tarabai H."/>
            <person name="Stefka J."/>
            <person name="Hypsa V."/>
        </authorList>
    </citation>
    <scope>NUCLEOTIDE SEQUENCE [LARGE SCALE GENOMIC DNA]</scope>
    <source>
        <strain evidence="2">98ZLc_SE</strain>
    </source>
</reference>
<organism evidence="2 3">
    <name type="scientific">Polyplax serrata</name>
    <name type="common">Common mouse louse</name>
    <dbReference type="NCBI Taxonomy" id="468196"/>
    <lineage>
        <taxon>Eukaryota</taxon>
        <taxon>Metazoa</taxon>
        <taxon>Ecdysozoa</taxon>
        <taxon>Arthropoda</taxon>
        <taxon>Hexapoda</taxon>
        <taxon>Insecta</taxon>
        <taxon>Pterygota</taxon>
        <taxon>Neoptera</taxon>
        <taxon>Paraneoptera</taxon>
        <taxon>Psocodea</taxon>
        <taxon>Troctomorpha</taxon>
        <taxon>Phthiraptera</taxon>
        <taxon>Anoplura</taxon>
        <taxon>Polyplacidae</taxon>
        <taxon>Polyplax</taxon>
    </lineage>
</organism>
<evidence type="ECO:0000313" key="3">
    <source>
        <dbReference type="Proteomes" id="UP001359485"/>
    </source>
</evidence>
<evidence type="ECO:0000256" key="1">
    <source>
        <dbReference type="SAM" id="MobiDB-lite"/>
    </source>
</evidence>
<feature type="compositionally biased region" description="Low complexity" evidence="1">
    <location>
        <begin position="161"/>
        <end position="175"/>
    </location>
</feature>